<dbReference type="EMBL" id="JAXOVC010000015">
    <property type="protein sequence ID" value="KAK4493840.1"/>
    <property type="molecule type" value="Genomic_DNA"/>
</dbReference>
<dbReference type="Proteomes" id="UP001305779">
    <property type="component" value="Unassembled WGS sequence"/>
</dbReference>
<organism evidence="2 3">
    <name type="scientific">Zasmidium cellare</name>
    <name type="common">Wine cellar mold</name>
    <name type="synonym">Racodium cellare</name>
    <dbReference type="NCBI Taxonomy" id="395010"/>
    <lineage>
        <taxon>Eukaryota</taxon>
        <taxon>Fungi</taxon>
        <taxon>Dikarya</taxon>
        <taxon>Ascomycota</taxon>
        <taxon>Pezizomycotina</taxon>
        <taxon>Dothideomycetes</taxon>
        <taxon>Dothideomycetidae</taxon>
        <taxon>Mycosphaerellales</taxon>
        <taxon>Mycosphaerellaceae</taxon>
        <taxon>Zasmidium</taxon>
    </lineage>
</organism>
<feature type="compositionally biased region" description="Basic and acidic residues" evidence="1">
    <location>
        <begin position="1058"/>
        <end position="1090"/>
    </location>
</feature>
<evidence type="ECO:0000256" key="1">
    <source>
        <dbReference type="SAM" id="MobiDB-lite"/>
    </source>
</evidence>
<name>A0ABR0DXW9_ZASCE</name>
<evidence type="ECO:0000313" key="3">
    <source>
        <dbReference type="Proteomes" id="UP001305779"/>
    </source>
</evidence>
<proteinExistence type="predicted"/>
<feature type="region of interest" description="Disordered" evidence="1">
    <location>
        <begin position="922"/>
        <end position="944"/>
    </location>
</feature>
<reference evidence="2 3" key="1">
    <citation type="journal article" date="2023" name="G3 (Bethesda)">
        <title>A chromosome-level genome assembly of Zasmidium syzygii isolated from banana leaves.</title>
        <authorList>
            <person name="van Westerhoven A.C."/>
            <person name="Mehrabi R."/>
            <person name="Talebi R."/>
            <person name="Steentjes M.B.F."/>
            <person name="Corcolon B."/>
            <person name="Chong P.A."/>
            <person name="Kema G.H.J."/>
            <person name="Seidl M.F."/>
        </authorList>
    </citation>
    <scope>NUCLEOTIDE SEQUENCE [LARGE SCALE GENOMIC DNA]</scope>
    <source>
        <strain evidence="2 3">P124</strain>
    </source>
</reference>
<evidence type="ECO:0000313" key="2">
    <source>
        <dbReference type="EMBL" id="KAK4493840.1"/>
    </source>
</evidence>
<keyword evidence="3" id="KW-1185">Reference proteome</keyword>
<comment type="caution">
    <text evidence="2">The sequence shown here is derived from an EMBL/GenBank/DDBJ whole genome shotgun (WGS) entry which is preliminary data.</text>
</comment>
<accession>A0ABR0DXW9</accession>
<gene>
    <name evidence="2" type="ORF">PRZ48_015025</name>
</gene>
<protein>
    <submittedName>
        <fullName evidence="2">Uncharacterized protein</fullName>
    </submittedName>
</protein>
<feature type="compositionally biased region" description="Acidic residues" evidence="1">
    <location>
        <begin position="1003"/>
        <end position="1019"/>
    </location>
</feature>
<feature type="region of interest" description="Disordered" evidence="1">
    <location>
        <begin position="1003"/>
        <end position="1090"/>
    </location>
</feature>
<sequence>MRAWSLIRLRAISRTRPAIRPAIPLQAVSSQRHYIKALETAPAPDKGRLVRKHAGFDSERPQSLFEKVEYPGNDIESWTALLDGGLPPHLRNWDESSALPPNLSAADVAEVLLAARNLSAEDGGPLDLLYHLGFVQNRWNAVIWLVKRLVEKFPARHGQPPRLARVNAMWAKLPTLDDLVQTPIDLNLEASVPPSGMVEARSLRDLLTGLHPETMSREEILRHDALGEIWLVLGSMIKACAEDGETKPEVLEIIAYLHHKGVMPLSIYQPEPPADKSAIHQPPLLSMLSSRILTSLSDAAWRAHERMVIEEAKAQAGDYASLRPEIPGSVYRTHVAGLRPEVWMELILWSCLHGGWIKQGAAIMEPLGARGSKWRVFSWREYEDIVASDADGNSNPWNDLEYAFKTRASTARDAAREPGLDVTRTVSAEVVNAFIDALIINVNVGVGERGIEVEHVIQSLHKLKALLNKFSDRSSPSTGSWDSLVLRLVESRSMSIENDSDLVKASVRLSPGLGQGLVSKNTQDLPGYVFDGSMAMPGLLHRALHGQIVAGSFEGAWAIFQLMQFRADKDKSRSIESFMRGKGRQSLLESLTKGKWFTSNLTGIEYPAFDLQIPATTLGSFLELATDAQAYDFGRWLLYNDDVDGPVIPESLYNDPHIQPAVVRFAAEAADNQLLSKFMEMKFERQTFTYMFDSQVNQLRWDSAERILQHLADTRGDSWNIHNLSNLVRVMLQQVPGAARGDADCQNNLNRAKALVAGICGGRYDLDTTVGPRKYAWMKNLIAVICAVNSEWRQFFARYHRGARWQEYDLGNKDFNAIMQGVATAYGSAEARRLLGMFWPHSARRAYDASFRITKSPRSRWRMAQFRPSLLEALKRTRIVIPGLIRGADGWTSGIVYGACVPNTATIMIILRKALEEARSAASLDSSETPEKQEAQAGLQDKSVDKSPRGMVVWGVRRLLELRNVDERIVQSIGGLLSELGLEDVRDELRTVVRNVKGEIDALEDPDAPDVESEADALDNESAGPRQPDAFDRAFATEGKSDFDAPGSAPNVKRKGRTFGEESAAPREPDAFDRVFAASKDKDADDQRVY</sequence>